<dbReference type="InterPro" id="IPR012338">
    <property type="entry name" value="Beta-lactam/transpept-like"/>
</dbReference>
<evidence type="ECO:0000313" key="3">
    <source>
        <dbReference type="Proteomes" id="UP000295636"/>
    </source>
</evidence>
<proteinExistence type="predicted"/>
<name>A0A4R5L0D0_9BACL</name>
<keyword evidence="2" id="KW-0378">Hydrolase</keyword>
<dbReference type="Gene3D" id="3.40.710.10">
    <property type="entry name" value="DD-peptidase/beta-lactamase superfamily"/>
    <property type="match status" value="1"/>
</dbReference>
<sequence length="491" mass="54492">MAAENQLLRSTPEELGIASASVLTFLEAVERQGLELHGFMLLRHGRVAAEGWWAPYGPRQPHMLFSLSKSFTSTAVGFAVSEDRLSLDDSVIGFFPEAVPDGPVDPLLAAMRVKHLLTMSAGHAKPIMGAEWRRTDGDWVRYFLQRPMDHQPGSRFVYNSGATYMLSAIVQKATGQRLLDYLQPRLFQPLGIDVAGWDSCPSGIDAGGWGLSLRTEDLARFGQFYLQRGMWDGRQLLPASWVAEATARQIGNGSADGRDPLSDSQQGYGYQFWRSRHGAYRADGAFGQLCLVMPKQSAVIAIHGGLSNMQAVLRLVWEHLLPAMGDGPLPRDEQSQTMLLRKLRSLNMLPPQAQSHSAVAAQVSGRRYMVEDNADGVQSVLFDFGADGCTFTLSDYRGEHRIRCGIGEWQEGGTTMSGRSLHHQYEPPALRVAASGTWHDADTYVMTWCFVETPFTDTVICRFYDDRLVLERSVNVNSESRERPPLHGKQA</sequence>
<evidence type="ECO:0000313" key="2">
    <source>
        <dbReference type="EMBL" id="TDG00801.1"/>
    </source>
</evidence>
<feature type="domain" description="Beta-lactamase-related" evidence="1">
    <location>
        <begin position="39"/>
        <end position="302"/>
    </location>
</feature>
<evidence type="ECO:0000259" key="1">
    <source>
        <dbReference type="Pfam" id="PF00144"/>
    </source>
</evidence>
<dbReference type="OrthoDB" id="9773047at2"/>
<dbReference type="EMBL" id="SMRT01000001">
    <property type="protein sequence ID" value="TDG00801.1"/>
    <property type="molecule type" value="Genomic_DNA"/>
</dbReference>
<dbReference type="PANTHER" id="PTHR43283:SF7">
    <property type="entry name" value="BETA-LACTAMASE-RELATED DOMAIN-CONTAINING PROTEIN"/>
    <property type="match status" value="1"/>
</dbReference>
<dbReference type="InterPro" id="IPR050789">
    <property type="entry name" value="Diverse_Enzym_Activities"/>
</dbReference>
<dbReference type="InterPro" id="IPR001466">
    <property type="entry name" value="Beta-lactam-related"/>
</dbReference>
<dbReference type="Pfam" id="PF00144">
    <property type="entry name" value="Beta-lactamase"/>
    <property type="match status" value="1"/>
</dbReference>
<dbReference type="GO" id="GO:0016787">
    <property type="term" value="F:hydrolase activity"/>
    <property type="evidence" value="ECO:0007669"/>
    <property type="project" value="UniProtKB-KW"/>
</dbReference>
<dbReference type="PANTHER" id="PTHR43283">
    <property type="entry name" value="BETA-LACTAMASE-RELATED"/>
    <property type="match status" value="1"/>
</dbReference>
<accession>A0A4R5L0D0</accession>
<keyword evidence="3" id="KW-1185">Reference proteome</keyword>
<dbReference type="SUPFAM" id="SSF56601">
    <property type="entry name" value="beta-lactamase/transpeptidase-like"/>
    <property type="match status" value="1"/>
</dbReference>
<reference evidence="2 3" key="1">
    <citation type="submission" date="2019-03" db="EMBL/GenBank/DDBJ databases">
        <title>This is whole genome sequence of Paenibacillus sp MS74 strain.</title>
        <authorList>
            <person name="Trinh H.N."/>
        </authorList>
    </citation>
    <scope>NUCLEOTIDE SEQUENCE [LARGE SCALE GENOMIC DNA]</scope>
    <source>
        <strain evidence="2 3">MS74</strain>
    </source>
</reference>
<organism evidence="2 3">
    <name type="scientific">Paenibacillus piri</name>
    <dbReference type="NCBI Taxonomy" id="2547395"/>
    <lineage>
        <taxon>Bacteria</taxon>
        <taxon>Bacillati</taxon>
        <taxon>Bacillota</taxon>
        <taxon>Bacilli</taxon>
        <taxon>Bacillales</taxon>
        <taxon>Paenibacillaceae</taxon>
        <taxon>Paenibacillus</taxon>
    </lineage>
</organism>
<gene>
    <name evidence="2" type="ORF">E1757_04065</name>
</gene>
<dbReference type="AlphaFoldDB" id="A0A4R5L0D0"/>
<comment type="caution">
    <text evidence="2">The sequence shown here is derived from an EMBL/GenBank/DDBJ whole genome shotgun (WGS) entry which is preliminary data.</text>
</comment>
<protein>
    <submittedName>
        <fullName evidence="2">Class C beta-lactamase-related serine hydrolase</fullName>
    </submittedName>
</protein>
<dbReference type="Proteomes" id="UP000295636">
    <property type="component" value="Unassembled WGS sequence"/>
</dbReference>
<dbReference type="RefSeq" id="WP_133225511.1">
    <property type="nucleotide sequence ID" value="NZ_SMRT01000001.1"/>
</dbReference>